<protein>
    <submittedName>
        <fullName evidence="1">Uncharacterized protein</fullName>
    </submittedName>
</protein>
<keyword evidence="2" id="KW-1185">Reference proteome</keyword>
<gene>
    <name evidence="1" type="ORF">CMQ_80</name>
</gene>
<dbReference type="OrthoDB" id="407832at2759"/>
<dbReference type="STRING" id="655863.F0XQX5"/>
<proteinExistence type="predicted"/>
<evidence type="ECO:0000313" key="2">
    <source>
        <dbReference type="Proteomes" id="UP000007796"/>
    </source>
</evidence>
<dbReference type="GeneID" id="25981606"/>
<dbReference type="eggNOG" id="ENOG502RNYP">
    <property type="taxonomic scope" value="Eukaryota"/>
</dbReference>
<evidence type="ECO:0000313" key="1">
    <source>
        <dbReference type="EMBL" id="EFW99762.1"/>
    </source>
</evidence>
<dbReference type="InParanoid" id="F0XQX5"/>
<dbReference type="Proteomes" id="UP000007796">
    <property type="component" value="Unassembled WGS sequence"/>
</dbReference>
<dbReference type="EMBL" id="GL629807">
    <property type="protein sequence ID" value="EFW99762.1"/>
    <property type="molecule type" value="Genomic_DNA"/>
</dbReference>
<organism evidence="2">
    <name type="scientific">Grosmannia clavigera (strain kw1407 / UAMH 11150)</name>
    <name type="common">Blue stain fungus</name>
    <name type="synonym">Graphiocladiella clavigera</name>
    <dbReference type="NCBI Taxonomy" id="655863"/>
    <lineage>
        <taxon>Eukaryota</taxon>
        <taxon>Fungi</taxon>
        <taxon>Dikarya</taxon>
        <taxon>Ascomycota</taxon>
        <taxon>Pezizomycotina</taxon>
        <taxon>Sordariomycetes</taxon>
        <taxon>Sordariomycetidae</taxon>
        <taxon>Ophiostomatales</taxon>
        <taxon>Ophiostomataceae</taxon>
        <taxon>Leptographium</taxon>
    </lineage>
</organism>
<reference evidence="1 2" key="1">
    <citation type="journal article" date="2011" name="Proc. Natl. Acad. Sci. U.S.A.">
        <title>Genome and transcriptome analyses of the mountain pine beetle-fungal symbiont Grosmannia clavigera, a lodgepole pine pathogen.</title>
        <authorList>
            <person name="DiGuistini S."/>
            <person name="Wang Y."/>
            <person name="Liao N.Y."/>
            <person name="Taylor G."/>
            <person name="Tanguay P."/>
            <person name="Feau N."/>
            <person name="Henrissat B."/>
            <person name="Chan S.K."/>
            <person name="Hesse-Orce U."/>
            <person name="Alamouti S.M."/>
            <person name="Tsui C.K.M."/>
            <person name="Docking R.T."/>
            <person name="Levasseur A."/>
            <person name="Haridas S."/>
            <person name="Robertson G."/>
            <person name="Birol I."/>
            <person name="Holt R.A."/>
            <person name="Marra M.A."/>
            <person name="Hamelin R.C."/>
            <person name="Hirst M."/>
            <person name="Jones S.J.M."/>
            <person name="Bohlmann J."/>
            <person name="Breuil C."/>
        </authorList>
    </citation>
    <scope>NUCLEOTIDE SEQUENCE [LARGE SCALE GENOMIC DNA]</scope>
    <source>
        <strain evidence="2">kw1407 / UAMH 11150</strain>
    </source>
</reference>
<dbReference type="AlphaFoldDB" id="F0XQX5"/>
<dbReference type="RefSeq" id="XP_014169494.1">
    <property type="nucleotide sequence ID" value="XM_014314019.1"/>
</dbReference>
<dbReference type="HOGENOM" id="CLU_1610927_0_0_1"/>
<accession>F0XQX5</accession>
<sequence>MDLLWGVASSVSRGRHLTGRPVTGLQPNPPNTLYGVRVRLSALRGRRVHKLASRYDLSVDSSTFETRVAEVSSDEPLLFEAILTLSLVHLCKPIARSCRESAEFHHRHCIALLIGLDKGHQLLEDGVALAAACPLRAYEFIDGQIINAEFSATIELQNLVALCLS</sequence>
<name>F0XQX5_GROCL</name>